<proteinExistence type="predicted"/>
<keyword evidence="3" id="KW-1185">Reference proteome</keyword>
<evidence type="ECO:0000313" key="2">
    <source>
        <dbReference type="EMBL" id="RAJ82158.1"/>
    </source>
</evidence>
<feature type="region of interest" description="Disordered" evidence="1">
    <location>
        <begin position="174"/>
        <end position="206"/>
    </location>
</feature>
<accession>A0A327W801</accession>
<protein>
    <recommendedName>
        <fullName evidence="4">MORN repeat protein</fullName>
    </recommendedName>
</protein>
<evidence type="ECO:0000313" key="3">
    <source>
        <dbReference type="Proteomes" id="UP000249819"/>
    </source>
</evidence>
<dbReference type="RefSeq" id="WP_111592696.1">
    <property type="nucleotide sequence ID" value="NZ_QLMA01000004.1"/>
</dbReference>
<comment type="caution">
    <text evidence="2">The sequence shown here is derived from an EMBL/GenBank/DDBJ whole genome shotgun (WGS) entry which is preliminary data.</text>
</comment>
<feature type="compositionally biased region" description="Low complexity" evidence="1">
    <location>
        <begin position="182"/>
        <end position="191"/>
    </location>
</feature>
<dbReference type="OrthoDB" id="649587at2"/>
<organism evidence="2 3">
    <name type="scientific">Chitinophaga dinghuensis</name>
    <dbReference type="NCBI Taxonomy" id="1539050"/>
    <lineage>
        <taxon>Bacteria</taxon>
        <taxon>Pseudomonadati</taxon>
        <taxon>Bacteroidota</taxon>
        <taxon>Chitinophagia</taxon>
        <taxon>Chitinophagales</taxon>
        <taxon>Chitinophagaceae</taxon>
        <taxon>Chitinophaga</taxon>
    </lineage>
</organism>
<evidence type="ECO:0008006" key="4">
    <source>
        <dbReference type="Google" id="ProtNLM"/>
    </source>
</evidence>
<gene>
    <name evidence="2" type="ORF">CLV59_104383</name>
</gene>
<evidence type="ECO:0000256" key="1">
    <source>
        <dbReference type="SAM" id="MobiDB-lite"/>
    </source>
</evidence>
<dbReference type="EMBL" id="QLMA01000004">
    <property type="protein sequence ID" value="RAJ82158.1"/>
    <property type="molecule type" value="Genomic_DNA"/>
</dbReference>
<dbReference type="Gene3D" id="2.20.110.10">
    <property type="entry name" value="Histone H3 K4-specific methyltransferase SET7/9 N-terminal domain"/>
    <property type="match status" value="1"/>
</dbReference>
<dbReference type="AlphaFoldDB" id="A0A327W801"/>
<sequence>MRQLLLLCLFQCVVCLGMAQERLQYKVPKHNQKDEKGRKQGLWMEDVGELRGEPGYTWEGNYKNDRKEGIWKKTTTAGFLIAEETFKNNVLNGYCKYYFADGKKSAEGMYVSTEIPGQKDTILVVDLQTGVEKPVEIVREGNPVRQGVWKVYDEDSGHMVKEYYRMGEQVSAAEMGETDSIPAPAAPKAAPTHLPHENAGSGKKKH</sequence>
<dbReference type="Proteomes" id="UP000249819">
    <property type="component" value="Unassembled WGS sequence"/>
</dbReference>
<name>A0A327W801_9BACT</name>
<reference evidence="2 3" key="1">
    <citation type="submission" date="2018-06" db="EMBL/GenBank/DDBJ databases">
        <title>Genomic Encyclopedia of Archaeal and Bacterial Type Strains, Phase II (KMG-II): from individual species to whole genera.</title>
        <authorList>
            <person name="Goeker M."/>
        </authorList>
    </citation>
    <scope>NUCLEOTIDE SEQUENCE [LARGE SCALE GENOMIC DNA]</scope>
    <source>
        <strain evidence="2 3">DSM 29821</strain>
    </source>
</reference>
<dbReference type="SUPFAM" id="SSF82185">
    <property type="entry name" value="Histone H3 K4-specific methyltransferase SET7/9 N-terminal domain"/>
    <property type="match status" value="1"/>
</dbReference>